<dbReference type="GO" id="GO:0016042">
    <property type="term" value="P:lipid catabolic process"/>
    <property type="evidence" value="ECO:0007669"/>
    <property type="project" value="UniProtKB-UniRule"/>
</dbReference>
<gene>
    <name evidence="6" type="ORF">C1707_03090</name>
    <name evidence="7" type="ORF">CFHF_03085</name>
</gene>
<keyword evidence="9" id="KW-1185">Reference proteome</keyword>
<dbReference type="PANTHER" id="PTHR14226">
    <property type="entry name" value="NEUROPATHY TARGET ESTERASE/SWISS CHEESE D.MELANOGASTER"/>
    <property type="match status" value="1"/>
</dbReference>
<sequence>MPIAPLKRKPKGPRPISLALQGGGAHGAFEWGVIDRLLEEEGLEIQAITAASAGAMNAVAYTSGLIAGGRDGARAALDDFWKQVNRNGGRNVFGDTSIWTSAFGGAADWIKNTPGWRMAETWALSLSPYEFNPFNLNPLHDILDETIDFAALRERSPVKLYIAATAVRTSKAKVFRETELTARHVMASACLPQVFQAVEIDGEPYWDGGFLANPPLWPLFYDQTPDDILLVSLNPFVRDETPKSPGEIMDRLNEITFNAALSSELRAIGFVQKLLDEGLLKDNARGRYRRMLVHAIKADGPLADLSLASKFNTEWSFLTDLKARGRKAAEDWLGECMSQVGERSTVDLKSGFA</sequence>
<dbReference type="InterPro" id="IPR016035">
    <property type="entry name" value="Acyl_Trfase/lysoPLipase"/>
</dbReference>
<dbReference type="EMBL" id="PJRQ01000008">
    <property type="protein sequence ID" value="PLR19008.1"/>
    <property type="molecule type" value="Genomic_DNA"/>
</dbReference>
<dbReference type="Proteomes" id="UP000281192">
    <property type="component" value="Chromosome"/>
</dbReference>
<dbReference type="KEGG" id="cfh:C1707_03090"/>
<evidence type="ECO:0000313" key="8">
    <source>
        <dbReference type="Proteomes" id="UP000234483"/>
    </source>
</evidence>
<dbReference type="Pfam" id="PF01734">
    <property type="entry name" value="Patatin"/>
    <property type="match status" value="1"/>
</dbReference>
<dbReference type="InterPro" id="IPR002641">
    <property type="entry name" value="PNPLA_dom"/>
</dbReference>
<dbReference type="EMBL" id="CP026100">
    <property type="protein sequence ID" value="AYV45313.1"/>
    <property type="molecule type" value="Genomic_DNA"/>
</dbReference>
<keyword evidence="3 4" id="KW-0443">Lipid metabolism</keyword>
<evidence type="ECO:0000256" key="3">
    <source>
        <dbReference type="ARBA" id="ARBA00023098"/>
    </source>
</evidence>
<accession>A0A2N5CYW3</accession>
<evidence type="ECO:0000259" key="5">
    <source>
        <dbReference type="PROSITE" id="PS51635"/>
    </source>
</evidence>
<evidence type="ECO:0000313" key="6">
    <source>
        <dbReference type="EMBL" id="AYV45313.1"/>
    </source>
</evidence>
<dbReference type="GO" id="GO:0016787">
    <property type="term" value="F:hydrolase activity"/>
    <property type="evidence" value="ECO:0007669"/>
    <property type="project" value="UniProtKB-UniRule"/>
</dbReference>
<feature type="short sequence motif" description="DGA/G" evidence="4">
    <location>
        <begin position="207"/>
        <end position="209"/>
    </location>
</feature>
<dbReference type="AlphaFoldDB" id="A0A2N5CYW3"/>
<dbReference type="Proteomes" id="UP000234483">
    <property type="component" value="Unassembled WGS sequence"/>
</dbReference>
<feature type="active site" description="Proton acceptor" evidence="4">
    <location>
        <position position="207"/>
    </location>
</feature>
<comment type="caution">
    <text evidence="4">Lacks conserved residue(s) required for the propagation of feature annotation.</text>
</comment>
<proteinExistence type="predicted"/>
<dbReference type="OrthoDB" id="9807112at2"/>
<evidence type="ECO:0000313" key="9">
    <source>
        <dbReference type="Proteomes" id="UP000281192"/>
    </source>
</evidence>
<organism evidence="7 8">
    <name type="scientific">Caulobacter flavus</name>
    <dbReference type="NCBI Taxonomy" id="1679497"/>
    <lineage>
        <taxon>Bacteria</taxon>
        <taxon>Pseudomonadati</taxon>
        <taxon>Pseudomonadota</taxon>
        <taxon>Alphaproteobacteria</taxon>
        <taxon>Caulobacterales</taxon>
        <taxon>Caulobacteraceae</taxon>
        <taxon>Caulobacter</taxon>
    </lineage>
</organism>
<evidence type="ECO:0000313" key="7">
    <source>
        <dbReference type="EMBL" id="PLR19008.1"/>
    </source>
</evidence>
<dbReference type="RefSeq" id="WP_101711566.1">
    <property type="nucleotide sequence ID" value="NZ_CP026100.1"/>
</dbReference>
<evidence type="ECO:0000256" key="1">
    <source>
        <dbReference type="ARBA" id="ARBA00022801"/>
    </source>
</evidence>
<feature type="domain" description="PNPLA" evidence="5">
    <location>
        <begin position="18"/>
        <end position="220"/>
    </location>
</feature>
<feature type="active site" description="Nucleophile" evidence="4">
    <location>
        <position position="52"/>
    </location>
</feature>
<dbReference type="PANTHER" id="PTHR14226:SF78">
    <property type="entry name" value="SLR0060 PROTEIN"/>
    <property type="match status" value="1"/>
</dbReference>
<name>A0A2N5CYW3_9CAUL</name>
<feature type="short sequence motif" description="GXGXXG" evidence="4">
    <location>
        <begin position="22"/>
        <end position="27"/>
    </location>
</feature>
<reference evidence="7 8" key="1">
    <citation type="submission" date="2017-12" db="EMBL/GenBank/DDBJ databases">
        <title>The genome sequence of Caulobacter flavus CGMCC1 15093.</title>
        <authorList>
            <person name="Gao J."/>
            <person name="Mao X."/>
            <person name="Sun J."/>
        </authorList>
    </citation>
    <scope>NUCLEOTIDE SEQUENCE [LARGE SCALE GENOMIC DNA]</scope>
    <source>
        <strain evidence="7 8">CGMCC1 15093</strain>
    </source>
</reference>
<protein>
    <submittedName>
        <fullName evidence="7">Patatin</fullName>
    </submittedName>
</protein>
<evidence type="ECO:0000256" key="4">
    <source>
        <dbReference type="PROSITE-ProRule" id="PRU01161"/>
    </source>
</evidence>
<dbReference type="Gene3D" id="3.40.1090.10">
    <property type="entry name" value="Cytosolic phospholipase A2 catalytic domain"/>
    <property type="match status" value="2"/>
</dbReference>
<dbReference type="PROSITE" id="PS51635">
    <property type="entry name" value="PNPLA"/>
    <property type="match status" value="1"/>
</dbReference>
<dbReference type="InterPro" id="IPR050301">
    <property type="entry name" value="NTE"/>
</dbReference>
<keyword evidence="2 4" id="KW-0442">Lipid degradation</keyword>
<dbReference type="SUPFAM" id="SSF52151">
    <property type="entry name" value="FabD/lysophospholipase-like"/>
    <property type="match status" value="1"/>
</dbReference>
<keyword evidence="1 4" id="KW-0378">Hydrolase</keyword>
<evidence type="ECO:0000256" key="2">
    <source>
        <dbReference type="ARBA" id="ARBA00022963"/>
    </source>
</evidence>
<reference evidence="6 9" key="2">
    <citation type="submission" date="2018-01" db="EMBL/GenBank/DDBJ databases">
        <title>Complete genome sequence of Caulobacter flavus RHGG3.</title>
        <authorList>
            <person name="Yang E."/>
        </authorList>
    </citation>
    <scope>NUCLEOTIDE SEQUENCE [LARGE SCALE GENOMIC DNA]</scope>
    <source>
        <strain evidence="6 9">RHGG3</strain>
    </source>
</reference>